<feature type="binding site" evidence="6">
    <location>
        <position position="107"/>
    </location>
    <ligand>
        <name>S-adenosyl-L-methionine</name>
        <dbReference type="ChEBI" id="CHEBI:59789"/>
    </ligand>
</feature>
<dbReference type="InterPro" id="IPR029063">
    <property type="entry name" value="SAM-dependent_MTases_sf"/>
</dbReference>
<evidence type="ECO:0000256" key="7">
    <source>
        <dbReference type="SAM" id="MobiDB-lite"/>
    </source>
</evidence>
<feature type="compositionally biased region" description="Polar residues" evidence="7">
    <location>
        <begin position="376"/>
        <end position="389"/>
    </location>
</feature>
<dbReference type="AlphaFoldDB" id="A0A9N9XMM3"/>
<reference evidence="8" key="1">
    <citation type="submission" date="2022-01" db="EMBL/GenBank/DDBJ databases">
        <authorList>
            <person name="King R."/>
        </authorList>
    </citation>
    <scope>NUCLEOTIDE SEQUENCE</scope>
</reference>
<evidence type="ECO:0000313" key="8">
    <source>
        <dbReference type="EMBL" id="CAG9859973.1"/>
    </source>
</evidence>
<proteinExistence type="inferred from homology"/>
<dbReference type="SUPFAM" id="SSF53335">
    <property type="entry name" value="S-adenosyl-L-methionine-dependent methyltransferases"/>
    <property type="match status" value="1"/>
</dbReference>
<evidence type="ECO:0000256" key="5">
    <source>
        <dbReference type="PIRNR" id="PIRNR037350"/>
    </source>
</evidence>
<feature type="binding site" evidence="6">
    <location>
        <position position="130"/>
    </location>
    <ligand>
        <name>S-adenosyl-L-methionine</name>
        <dbReference type="ChEBI" id="CHEBI:59789"/>
    </ligand>
</feature>
<dbReference type="PIRSF" id="PIRSF037350">
    <property type="entry name" value="Mtase_ZK1128_prd"/>
    <property type="match status" value="1"/>
</dbReference>
<evidence type="ECO:0000256" key="2">
    <source>
        <dbReference type="ARBA" id="ARBA00022603"/>
    </source>
</evidence>
<evidence type="ECO:0000256" key="4">
    <source>
        <dbReference type="ARBA" id="ARBA00022691"/>
    </source>
</evidence>
<accession>A0A9N9XMM3</accession>
<dbReference type="Gene3D" id="3.40.50.150">
    <property type="entry name" value="Vaccinia Virus protein VP39"/>
    <property type="match status" value="1"/>
</dbReference>
<name>A0A9N9XMM3_PHYSR</name>
<evidence type="ECO:0000256" key="1">
    <source>
        <dbReference type="ARBA" id="ARBA00005878"/>
    </source>
</evidence>
<dbReference type="GO" id="GO:0070475">
    <property type="term" value="P:rRNA base methylation"/>
    <property type="evidence" value="ECO:0007669"/>
    <property type="project" value="TreeGrafter"/>
</dbReference>
<dbReference type="InterPro" id="IPR017182">
    <property type="entry name" value="METTL16/PsiM"/>
</dbReference>
<dbReference type="OrthoDB" id="514248at2759"/>
<sequence>MAVSRYMHPRNIYKTPPNFKKLALDYPEFREFVTHDVTGKVSLDFKNTKSLRCLSTILLKKDFGLEVEIPLNKLIPTIPLRINYILWLEDLLTLIDNKEKIKGIDIGTGASCVYPLLGAKKNGWYMVASEVDEESVRSAKSNVDRNNLQELVQVKKVTEDVILKELVQSEEYDFCMCNPPFFGNVQELQPNSKSRNLSRPKPKNSFCASVNEVVVKGGEVEFLSKLIEESKELGMKIKIYSTMVGCKKNLPQLKKLLREAEVCSFKETEFCQGNTTRWGLAWTFCSHFDLKKCPDYIKEISRKTKLKEPLSLVLLDESDEFSLNNARDSLIKLFNGLKMSVEEISRKKDVIRYFVYASANTWSHQRRKRREKRNGNSETLNSSGENDLSVQEEETSGGKSPGKRTHEDVDVIGGNLVKKLRITSEDEDVFFKFVASLKLSENKVVLELDCISNDSNREYLHQILQYIKNNLKVLDSIE</sequence>
<keyword evidence="3 5" id="KW-0808">Transferase</keyword>
<protein>
    <recommendedName>
        <fullName evidence="5">U6 small nuclear RNA (adenine-(43)-N(6))-methyltransferase</fullName>
        <ecNumber evidence="5">2.1.1.-</ecNumber>
    </recommendedName>
</protein>
<dbReference type="PANTHER" id="PTHR13393:SF0">
    <property type="entry name" value="RNA N6-ADENOSINE-METHYLTRANSFERASE METTL16"/>
    <property type="match status" value="1"/>
</dbReference>
<dbReference type="InterPro" id="IPR010286">
    <property type="entry name" value="METTL16/RlmF"/>
</dbReference>
<gene>
    <name evidence="8" type="ORF">PHYEVI_LOCUS6332</name>
</gene>
<keyword evidence="9" id="KW-1185">Reference proteome</keyword>
<keyword evidence="4 6" id="KW-0949">S-adenosyl-L-methionine</keyword>
<evidence type="ECO:0000256" key="3">
    <source>
        <dbReference type="ARBA" id="ARBA00022679"/>
    </source>
</evidence>
<dbReference type="CDD" id="cd02440">
    <property type="entry name" value="AdoMet_MTases"/>
    <property type="match status" value="1"/>
</dbReference>
<comment type="similarity">
    <text evidence="1 5">Belongs to the methyltransferase superfamily. METTL16/RlmF family.</text>
</comment>
<evidence type="ECO:0000313" key="9">
    <source>
        <dbReference type="Proteomes" id="UP001153712"/>
    </source>
</evidence>
<dbReference type="Pfam" id="PF05971">
    <property type="entry name" value="Methyltransf_10"/>
    <property type="match status" value="1"/>
</dbReference>
<dbReference type="Proteomes" id="UP001153712">
    <property type="component" value="Chromosome 3"/>
</dbReference>
<keyword evidence="2 5" id="KW-0489">Methyltransferase</keyword>
<feature type="binding site" evidence="6">
    <location>
        <position position="81"/>
    </location>
    <ligand>
        <name>S-adenosyl-L-methionine</name>
        <dbReference type="ChEBI" id="CHEBI:59789"/>
    </ligand>
</feature>
<evidence type="ECO:0000256" key="6">
    <source>
        <dbReference type="PIRSR" id="PIRSR037350-1"/>
    </source>
</evidence>
<feature type="region of interest" description="Disordered" evidence="7">
    <location>
        <begin position="365"/>
        <end position="407"/>
    </location>
</feature>
<dbReference type="PANTHER" id="PTHR13393">
    <property type="entry name" value="SAM-DEPENDENT METHYLTRANSFERASE"/>
    <property type="match status" value="1"/>
</dbReference>
<feature type="binding site" evidence="6">
    <location>
        <position position="178"/>
    </location>
    <ligand>
        <name>S-adenosyl-L-methionine</name>
        <dbReference type="ChEBI" id="CHEBI:59789"/>
    </ligand>
</feature>
<dbReference type="EC" id="2.1.1.-" evidence="5"/>
<dbReference type="GO" id="GO:0008168">
    <property type="term" value="F:methyltransferase activity"/>
    <property type="evidence" value="ECO:0007669"/>
    <property type="project" value="UniProtKB-UniRule"/>
</dbReference>
<organism evidence="8 9">
    <name type="scientific">Phyllotreta striolata</name>
    <name type="common">Striped flea beetle</name>
    <name type="synonym">Crioceris striolata</name>
    <dbReference type="NCBI Taxonomy" id="444603"/>
    <lineage>
        <taxon>Eukaryota</taxon>
        <taxon>Metazoa</taxon>
        <taxon>Ecdysozoa</taxon>
        <taxon>Arthropoda</taxon>
        <taxon>Hexapoda</taxon>
        <taxon>Insecta</taxon>
        <taxon>Pterygota</taxon>
        <taxon>Neoptera</taxon>
        <taxon>Endopterygota</taxon>
        <taxon>Coleoptera</taxon>
        <taxon>Polyphaga</taxon>
        <taxon>Cucujiformia</taxon>
        <taxon>Chrysomeloidea</taxon>
        <taxon>Chrysomelidae</taxon>
        <taxon>Galerucinae</taxon>
        <taxon>Alticini</taxon>
        <taxon>Phyllotreta</taxon>
    </lineage>
</organism>
<dbReference type="GO" id="GO:0005634">
    <property type="term" value="C:nucleus"/>
    <property type="evidence" value="ECO:0007669"/>
    <property type="project" value="TreeGrafter"/>
</dbReference>
<dbReference type="EMBL" id="OU900096">
    <property type="protein sequence ID" value="CAG9859973.1"/>
    <property type="molecule type" value="Genomic_DNA"/>
</dbReference>